<evidence type="ECO:0000256" key="3">
    <source>
        <dbReference type="ARBA" id="ARBA00022962"/>
    </source>
</evidence>
<dbReference type="STRING" id="5643.A0A060SJ02"/>
<dbReference type="InterPro" id="IPR001962">
    <property type="entry name" value="Asn_synthase"/>
</dbReference>
<dbReference type="PANTHER" id="PTHR45937">
    <property type="entry name" value="ASPARAGINE SYNTHETASE DOMAIN-CONTAINING PROTEIN 1"/>
    <property type="match status" value="1"/>
</dbReference>
<name>A0A060SJ02_PYCCI</name>
<dbReference type="CDD" id="cd01991">
    <property type="entry name" value="Asn_synthase_B_C"/>
    <property type="match status" value="1"/>
</dbReference>
<dbReference type="Pfam" id="PF00733">
    <property type="entry name" value="Asn_synthase"/>
    <property type="match status" value="2"/>
</dbReference>
<dbReference type="GO" id="GO:0006529">
    <property type="term" value="P:asparagine biosynthetic process"/>
    <property type="evidence" value="ECO:0007669"/>
    <property type="project" value="UniProtKB-KW"/>
</dbReference>
<protein>
    <recommendedName>
        <fullName evidence="4">Asparagine synthetase domain-containing protein</fullName>
    </recommendedName>
</protein>
<evidence type="ECO:0000313" key="5">
    <source>
        <dbReference type="EMBL" id="CDO72408.1"/>
    </source>
</evidence>
<keyword evidence="2" id="KW-0061">Asparagine biosynthesis</keyword>
<dbReference type="InterPro" id="IPR014729">
    <property type="entry name" value="Rossmann-like_a/b/a_fold"/>
</dbReference>
<evidence type="ECO:0000256" key="1">
    <source>
        <dbReference type="ARBA" id="ARBA00022605"/>
    </source>
</evidence>
<dbReference type="HOGENOM" id="CLU_012368_0_0_1"/>
<keyword evidence="6" id="KW-1185">Reference proteome</keyword>
<accession>A0A060SJ02</accession>
<dbReference type="OrthoDB" id="10252281at2759"/>
<dbReference type="Gene3D" id="3.40.50.620">
    <property type="entry name" value="HUPs"/>
    <property type="match status" value="1"/>
</dbReference>
<proteinExistence type="predicted"/>
<organism evidence="5 6">
    <name type="scientific">Pycnoporus cinnabarinus</name>
    <name type="common">Cinnabar-red polypore</name>
    <name type="synonym">Trametes cinnabarina</name>
    <dbReference type="NCBI Taxonomy" id="5643"/>
    <lineage>
        <taxon>Eukaryota</taxon>
        <taxon>Fungi</taxon>
        <taxon>Dikarya</taxon>
        <taxon>Basidiomycota</taxon>
        <taxon>Agaricomycotina</taxon>
        <taxon>Agaricomycetes</taxon>
        <taxon>Polyporales</taxon>
        <taxon>Polyporaceae</taxon>
        <taxon>Trametes</taxon>
    </lineage>
</organism>
<comment type="caution">
    <text evidence="5">The sequence shown here is derived from an EMBL/GenBank/DDBJ whole genome shotgun (WGS) entry which is preliminary data.</text>
</comment>
<dbReference type="Proteomes" id="UP000029665">
    <property type="component" value="Unassembled WGS sequence"/>
</dbReference>
<dbReference type="SUPFAM" id="SSF52402">
    <property type="entry name" value="Adenine nucleotide alpha hydrolases-like"/>
    <property type="match status" value="1"/>
</dbReference>
<dbReference type="AlphaFoldDB" id="A0A060SJ02"/>
<gene>
    <name evidence="5" type="ORF">BN946_scf184977.g107</name>
</gene>
<dbReference type="EMBL" id="CCBP010000112">
    <property type="protein sequence ID" value="CDO72408.1"/>
    <property type="molecule type" value="Genomic_DNA"/>
</dbReference>
<evidence type="ECO:0000259" key="4">
    <source>
        <dbReference type="Pfam" id="PF00733"/>
    </source>
</evidence>
<keyword evidence="1" id="KW-0028">Amino-acid biosynthesis</keyword>
<dbReference type="GO" id="GO:0004066">
    <property type="term" value="F:asparagine synthase (glutamine-hydrolyzing) activity"/>
    <property type="evidence" value="ECO:0007669"/>
    <property type="project" value="InterPro"/>
</dbReference>
<sequence>MRLNVPTGPDAQGTLSRDFDGVRLNIYASELRLRGDFEVKQPHTDAQGNILCWNGEVFEGLEVATRENDGMKLFDAFRRCNDSREIIRVFGEIEGPVIAPAMDGLIAQLDRSVMLRVRNIPLRNNTLPGQARVAVFFSGGIDSTMLAFLADRHVDPTEPIDLLNVAFENPRKIAVKATGNIGGLPKREKKQKLRDPLDYSTVTVSYDVPDRLTGLQEVEELKRLCPNRKWNFLEVNVPFKSQNARATVEALMFPSRTVMDLSLAIALYFAARGIGQVRSHPGAEPLPYTSPARVLLNGLGSDELLGGYGRHRTAFKAAGWQAVIEELQLEIDRIPTRNLGRDDRVISSWGKETRHPFLSLSVVNFLAQLPVHLKMDPRLESGLGRSYC</sequence>
<reference evidence="5" key="1">
    <citation type="submission" date="2014-01" db="EMBL/GenBank/DDBJ databases">
        <title>The genome of the white-rot fungus Pycnoporus cinnabarinus: a basidiomycete model with a versatile arsenal for lignocellulosic biomass breakdown.</title>
        <authorList>
            <person name="Levasseur A."/>
            <person name="Lomascolo A."/>
            <person name="Ruiz-Duenas F.J."/>
            <person name="Uzan E."/>
            <person name="Piumi F."/>
            <person name="Kues U."/>
            <person name="Ram A.F.J."/>
            <person name="Murat C."/>
            <person name="Haon M."/>
            <person name="Benoit I."/>
            <person name="Arfi Y."/>
            <person name="Chevret D."/>
            <person name="Drula E."/>
            <person name="Kwon M.J."/>
            <person name="Gouret P."/>
            <person name="Lesage-Meessen L."/>
            <person name="Lombard V."/>
            <person name="Mariette J."/>
            <person name="Noirot C."/>
            <person name="Park J."/>
            <person name="Patyshakuliyeva A."/>
            <person name="Wieneger R.A.B."/>
            <person name="Wosten H.A.B."/>
            <person name="Martin F."/>
            <person name="Coutinho P.M."/>
            <person name="de Vries R."/>
            <person name="Martinez A.T."/>
            <person name="Klopp C."/>
            <person name="Pontarotti P."/>
            <person name="Henrissat B."/>
            <person name="Record E."/>
        </authorList>
    </citation>
    <scope>NUCLEOTIDE SEQUENCE [LARGE SCALE GENOMIC DNA]</scope>
    <source>
        <strain evidence="5">BRFM137</strain>
    </source>
</reference>
<dbReference type="PANTHER" id="PTHR45937:SF1">
    <property type="entry name" value="ASPARAGINE SYNTHETASE DOMAIN-CONTAINING PROTEIN 1"/>
    <property type="match status" value="1"/>
</dbReference>
<evidence type="ECO:0000313" key="6">
    <source>
        <dbReference type="Proteomes" id="UP000029665"/>
    </source>
</evidence>
<evidence type="ECO:0000256" key="2">
    <source>
        <dbReference type="ARBA" id="ARBA00022888"/>
    </source>
</evidence>
<dbReference type="OMA" id="YIAQPHR"/>
<feature type="domain" description="Asparagine synthetase" evidence="4">
    <location>
        <begin position="318"/>
        <end position="380"/>
    </location>
</feature>
<dbReference type="InterPro" id="IPR051857">
    <property type="entry name" value="Asn_synthetase_domain"/>
</dbReference>
<feature type="domain" description="Asparagine synthetase" evidence="4">
    <location>
        <begin position="130"/>
        <end position="169"/>
    </location>
</feature>
<keyword evidence="3" id="KW-0315">Glutamine amidotransferase</keyword>